<organism evidence="3 4">
    <name type="scientific">Terrimicrobium sacchariphilum</name>
    <dbReference type="NCBI Taxonomy" id="690879"/>
    <lineage>
        <taxon>Bacteria</taxon>
        <taxon>Pseudomonadati</taxon>
        <taxon>Verrucomicrobiota</taxon>
        <taxon>Terrimicrobiia</taxon>
        <taxon>Terrimicrobiales</taxon>
        <taxon>Terrimicrobiaceae</taxon>
        <taxon>Terrimicrobium</taxon>
    </lineage>
</organism>
<comment type="caution">
    <text evidence="3">The sequence shown here is derived from an EMBL/GenBank/DDBJ whole genome shotgun (WGS) entry which is preliminary data.</text>
</comment>
<proteinExistence type="inferred from homology"/>
<dbReference type="InParanoid" id="A0A146GCQ2"/>
<accession>A0A146GCQ2</accession>
<dbReference type="InterPro" id="IPR032698">
    <property type="entry name" value="SirB1_N"/>
</dbReference>
<reference evidence="4" key="1">
    <citation type="journal article" date="2017" name="Genome Announc.">
        <title>Draft Genome Sequence of Terrimicrobium sacchariphilum NM-5T, a Facultative Anaerobic Soil Bacterium of the Class Spartobacteria.</title>
        <authorList>
            <person name="Qiu Y.L."/>
            <person name="Tourlousse D.M."/>
            <person name="Matsuura N."/>
            <person name="Ohashi A."/>
            <person name="Sekiguchi Y."/>
        </authorList>
    </citation>
    <scope>NUCLEOTIDE SEQUENCE [LARGE SCALE GENOMIC DNA]</scope>
    <source>
        <strain evidence="4">NM-5</strain>
    </source>
</reference>
<dbReference type="Proteomes" id="UP000076023">
    <property type="component" value="Unassembled WGS sequence"/>
</dbReference>
<evidence type="ECO:0000313" key="3">
    <source>
        <dbReference type="EMBL" id="GAT34932.1"/>
    </source>
</evidence>
<keyword evidence="4" id="KW-1185">Reference proteome</keyword>
<dbReference type="AlphaFoldDB" id="A0A146GCQ2"/>
<evidence type="ECO:0000256" key="1">
    <source>
        <dbReference type="ARBA" id="ARBA00007100"/>
    </source>
</evidence>
<sequence length="275" mass="31588">MFAQKNAIVRLLQDDDPETVRMVKESLALRGEEILGDLRDLASVDNARVSRHIQDVLEEITSHGADEDFSLLCHFFQNDNDLERACWMLANALEPNIDTRPYETRINNWGRQFLVRISGIVSNRQRVQALAEFMAGELCFRGNTDQYYCERNSLLPCVIDSRMGIPITLTILYRMVGARAGMKVEGINLPGHFIARHGEVYFDPFHRGRILTKADCEEILARQNLKLRPSHLEPATPRQILLRVLANLLYVYDLQEATDKHARTDAWIKALARER</sequence>
<protein>
    <submittedName>
        <fullName evidence="3">Regulator of sirC expression with transglutaminase-like and TPR domain-containing protein</fullName>
    </submittedName>
</protein>
<dbReference type="STRING" id="690879.TSACC_23366"/>
<gene>
    <name evidence="3" type="ORF">TSACC_23366</name>
</gene>
<dbReference type="PANTHER" id="PTHR31350">
    <property type="entry name" value="SI:DKEY-261L7.2"/>
    <property type="match status" value="1"/>
</dbReference>
<dbReference type="Pfam" id="PF13369">
    <property type="entry name" value="Transglut_core2"/>
    <property type="match status" value="1"/>
</dbReference>
<evidence type="ECO:0000313" key="4">
    <source>
        <dbReference type="Proteomes" id="UP000076023"/>
    </source>
</evidence>
<comment type="similarity">
    <text evidence="1">Belongs to the UPF0162 family.</text>
</comment>
<name>A0A146GCQ2_TERSA</name>
<dbReference type="RefSeq" id="WP_075080521.1">
    <property type="nucleotide sequence ID" value="NZ_BDCO01000002.1"/>
</dbReference>
<dbReference type="OrthoDB" id="188084at2"/>
<dbReference type="EMBL" id="BDCO01000002">
    <property type="protein sequence ID" value="GAT34932.1"/>
    <property type="molecule type" value="Genomic_DNA"/>
</dbReference>
<feature type="domain" description="Protein SirB1 N-terminal" evidence="2">
    <location>
        <begin position="106"/>
        <end position="245"/>
    </location>
</feature>
<dbReference type="PANTHER" id="PTHR31350:SF21">
    <property type="entry name" value="F-BOX ONLY PROTEIN 21"/>
    <property type="match status" value="1"/>
</dbReference>
<evidence type="ECO:0000259" key="2">
    <source>
        <dbReference type="Pfam" id="PF13369"/>
    </source>
</evidence>